<evidence type="ECO:0000256" key="4">
    <source>
        <dbReference type="ARBA" id="ARBA00023136"/>
    </source>
</evidence>
<evidence type="ECO:0000256" key="5">
    <source>
        <dbReference type="SAM" id="Phobius"/>
    </source>
</evidence>
<feature type="transmembrane region" description="Helical" evidence="5">
    <location>
        <begin position="51"/>
        <end position="73"/>
    </location>
</feature>
<proteinExistence type="predicted"/>
<dbReference type="PROSITE" id="PS00217">
    <property type="entry name" value="SUGAR_TRANSPORT_2"/>
    <property type="match status" value="1"/>
</dbReference>
<evidence type="ECO:0000259" key="6">
    <source>
        <dbReference type="PROSITE" id="PS50850"/>
    </source>
</evidence>
<dbReference type="InterPro" id="IPR036259">
    <property type="entry name" value="MFS_trans_sf"/>
</dbReference>
<evidence type="ECO:0000256" key="3">
    <source>
        <dbReference type="ARBA" id="ARBA00022989"/>
    </source>
</evidence>
<feature type="transmembrane region" description="Helical" evidence="5">
    <location>
        <begin position="163"/>
        <end position="183"/>
    </location>
</feature>
<feature type="transmembrane region" description="Helical" evidence="5">
    <location>
        <begin position="102"/>
        <end position="127"/>
    </location>
</feature>
<dbReference type="Gene3D" id="1.20.1250.20">
    <property type="entry name" value="MFS general substrate transporter like domains"/>
    <property type="match status" value="1"/>
</dbReference>
<feature type="domain" description="Major facilitator superfamily (MFS) profile" evidence="6">
    <location>
        <begin position="1"/>
        <end position="370"/>
    </location>
</feature>
<dbReference type="AlphaFoldDB" id="A0A1B6D2X5"/>
<accession>A0A1B6D2X5</accession>
<reference evidence="7" key="1">
    <citation type="submission" date="2015-12" db="EMBL/GenBank/DDBJ databases">
        <title>De novo transcriptome assembly of four potential Pierce s Disease insect vectors from Arizona vineyards.</title>
        <authorList>
            <person name="Tassone E.E."/>
        </authorList>
    </citation>
    <scope>NUCLEOTIDE SEQUENCE</scope>
</reference>
<dbReference type="GO" id="GO:0022857">
    <property type="term" value="F:transmembrane transporter activity"/>
    <property type="evidence" value="ECO:0007669"/>
    <property type="project" value="InterPro"/>
</dbReference>
<keyword evidence="4 5" id="KW-0472">Membrane</keyword>
<dbReference type="InterPro" id="IPR005829">
    <property type="entry name" value="Sugar_transporter_CS"/>
</dbReference>
<feature type="transmembrane region" description="Helical" evidence="5">
    <location>
        <begin position="347"/>
        <end position="367"/>
    </location>
</feature>
<feature type="transmembrane region" description="Helical" evidence="5">
    <location>
        <begin position="315"/>
        <end position="335"/>
    </location>
</feature>
<protein>
    <recommendedName>
        <fullName evidence="6">Major facilitator superfamily (MFS) profile domain-containing protein</fullName>
    </recommendedName>
</protein>
<name>A0A1B6D2X5_9HEMI</name>
<dbReference type="InterPro" id="IPR020846">
    <property type="entry name" value="MFS_dom"/>
</dbReference>
<evidence type="ECO:0000256" key="2">
    <source>
        <dbReference type="ARBA" id="ARBA00022692"/>
    </source>
</evidence>
<feature type="non-terminal residue" evidence="7">
    <location>
        <position position="370"/>
    </location>
</feature>
<comment type="subcellular location">
    <subcellularLocation>
        <location evidence="1">Membrane</location>
        <topology evidence="1">Multi-pass membrane protein</topology>
    </subcellularLocation>
</comment>
<dbReference type="InterPro" id="IPR050549">
    <property type="entry name" value="MFS_Trehalose_Transporter"/>
</dbReference>
<dbReference type="PROSITE" id="PS50850">
    <property type="entry name" value="MFS"/>
    <property type="match status" value="1"/>
</dbReference>
<dbReference type="Pfam" id="PF00083">
    <property type="entry name" value="Sugar_tr"/>
    <property type="match status" value="1"/>
</dbReference>
<feature type="transmembrane region" description="Helical" evidence="5">
    <location>
        <begin position="249"/>
        <end position="268"/>
    </location>
</feature>
<dbReference type="PANTHER" id="PTHR48021">
    <property type="match status" value="1"/>
</dbReference>
<gene>
    <name evidence="7" type="ORF">g.9600</name>
</gene>
<dbReference type="SUPFAM" id="SSF103473">
    <property type="entry name" value="MFS general substrate transporter"/>
    <property type="match status" value="1"/>
</dbReference>
<dbReference type="PANTHER" id="PTHR48021:SF46">
    <property type="entry name" value="MAJOR FACILITATOR SUPERFAMILY (MFS) PROFILE DOMAIN-CONTAINING PROTEIN"/>
    <property type="match status" value="1"/>
</dbReference>
<organism evidence="7">
    <name type="scientific">Clastoptera arizonana</name>
    <name type="common">Arizona spittle bug</name>
    <dbReference type="NCBI Taxonomy" id="38151"/>
    <lineage>
        <taxon>Eukaryota</taxon>
        <taxon>Metazoa</taxon>
        <taxon>Ecdysozoa</taxon>
        <taxon>Arthropoda</taxon>
        <taxon>Hexapoda</taxon>
        <taxon>Insecta</taxon>
        <taxon>Pterygota</taxon>
        <taxon>Neoptera</taxon>
        <taxon>Paraneoptera</taxon>
        <taxon>Hemiptera</taxon>
        <taxon>Auchenorrhyncha</taxon>
        <taxon>Cercopoidea</taxon>
        <taxon>Clastopteridae</taxon>
        <taxon>Clastoptera</taxon>
    </lineage>
</organism>
<feature type="transmembrane region" description="Helical" evidence="5">
    <location>
        <begin position="12"/>
        <end position="31"/>
    </location>
</feature>
<dbReference type="PROSITE" id="PS00216">
    <property type="entry name" value="SUGAR_TRANSPORT_1"/>
    <property type="match status" value="1"/>
</dbReference>
<evidence type="ECO:0000256" key="1">
    <source>
        <dbReference type="ARBA" id="ARBA00004141"/>
    </source>
</evidence>
<keyword evidence="3 5" id="KW-1133">Transmembrane helix</keyword>
<feature type="transmembrane region" description="Helical" evidence="5">
    <location>
        <begin position="288"/>
        <end position="308"/>
    </location>
</feature>
<evidence type="ECO:0000313" key="7">
    <source>
        <dbReference type="EMBL" id="JAS20028.1"/>
    </source>
</evidence>
<keyword evidence="2 5" id="KW-0812">Transmembrane</keyword>
<sequence length="370" mass="40671">MFQTMLSPQYLAGFSAMLSVVACGGCYGWVAPIITYLNDPSHDIYMTSAQIAFMVSILSLGEVLSCIPAGLLADRYGRKLIMLISGPMYAATWIVITFSTDYLLICAMRIVQGVAMGLVFTVCPMYLGEISSITERGSITGLFSTGWFVGYLFEYCVGPFVSFTLFTLITAMVPMVFTILFLYQPESPYYFISKEKIKEATESLRYLRKGSSEESVKIELEAMKESVKRDLANKPSWKDIIETKADRRALLIIFIIGVTRILNGVMALMSYSTYLFSEVGPIFLSPDVLTILMGVTFLFGGFINAAVVDSFGRRPLIFISCIGSTISLSIIGGFFTLKNTIPEAVGGFGWLVPLSAILLCILSVVGIHPI</sequence>
<dbReference type="EMBL" id="GEDC01017270">
    <property type="protein sequence ID" value="JAS20028.1"/>
    <property type="molecule type" value="Transcribed_RNA"/>
</dbReference>
<feature type="transmembrane region" description="Helical" evidence="5">
    <location>
        <begin position="80"/>
        <end position="96"/>
    </location>
</feature>
<dbReference type="InterPro" id="IPR005828">
    <property type="entry name" value="MFS_sugar_transport-like"/>
</dbReference>
<feature type="transmembrane region" description="Helical" evidence="5">
    <location>
        <begin position="139"/>
        <end position="157"/>
    </location>
</feature>
<dbReference type="GO" id="GO:0016020">
    <property type="term" value="C:membrane"/>
    <property type="evidence" value="ECO:0007669"/>
    <property type="project" value="UniProtKB-SubCell"/>
</dbReference>